<keyword evidence="8" id="KW-0539">Nucleus</keyword>
<dbReference type="InterPro" id="IPR041664">
    <property type="entry name" value="AAA_16"/>
</dbReference>
<dbReference type="EMBL" id="VZRP01020709">
    <property type="protein sequence ID" value="NWV70982.1"/>
    <property type="molecule type" value="Genomic_DNA"/>
</dbReference>
<evidence type="ECO:0000256" key="7">
    <source>
        <dbReference type="ARBA" id="ARBA00023125"/>
    </source>
</evidence>
<dbReference type="Pfam" id="PF14629">
    <property type="entry name" value="ORC4_C"/>
    <property type="match status" value="1"/>
</dbReference>
<dbReference type="CDD" id="cd00009">
    <property type="entry name" value="AAA"/>
    <property type="match status" value="1"/>
</dbReference>
<keyword evidence="4" id="KW-0235">DNA replication</keyword>
<keyword evidence="7" id="KW-0238">DNA-binding</keyword>
<dbReference type="Gene3D" id="3.40.50.300">
    <property type="entry name" value="P-loop containing nucleotide triphosphate hydrolases"/>
    <property type="match status" value="1"/>
</dbReference>
<evidence type="ECO:0000259" key="9">
    <source>
        <dbReference type="Pfam" id="PF13191"/>
    </source>
</evidence>
<evidence type="ECO:0000256" key="4">
    <source>
        <dbReference type="ARBA" id="ARBA00022705"/>
    </source>
</evidence>
<evidence type="ECO:0000256" key="6">
    <source>
        <dbReference type="ARBA" id="ARBA00022840"/>
    </source>
</evidence>
<evidence type="ECO:0000256" key="1">
    <source>
        <dbReference type="ARBA" id="ARBA00004123"/>
    </source>
</evidence>
<comment type="caution">
    <text evidence="11">The sequence shown here is derived from an EMBL/GenBank/DDBJ whole genome shotgun (WGS) entry which is preliminary data.</text>
</comment>
<dbReference type="InterPro" id="IPR027417">
    <property type="entry name" value="P-loop_NTPase"/>
</dbReference>
<keyword evidence="5" id="KW-0547">Nucleotide-binding</keyword>
<feature type="non-terminal residue" evidence="11">
    <location>
        <position position="1"/>
    </location>
</feature>
<reference evidence="11 12" key="1">
    <citation type="submission" date="2019-09" db="EMBL/GenBank/DDBJ databases">
        <title>Bird 10,000 Genomes (B10K) Project - Family phase.</title>
        <authorList>
            <person name="Zhang G."/>
        </authorList>
    </citation>
    <scope>NUCLEOTIDE SEQUENCE [LARGE SCALE GENOMIC DNA]</scope>
    <source>
        <strain evidence="11">B10K-DU-029-44</strain>
        <tissue evidence="11">Heart</tissue>
    </source>
</reference>
<dbReference type="FunFam" id="3.40.50.300:FF:000649">
    <property type="entry name" value="Origin recognition complex subunit 4"/>
    <property type="match status" value="1"/>
</dbReference>
<dbReference type="GO" id="GO:0005664">
    <property type="term" value="C:nuclear origin of replication recognition complex"/>
    <property type="evidence" value="ECO:0007669"/>
    <property type="project" value="TreeGrafter"/>
</dbReference>
<organism evidence="11 12">
    <name type="scientific">Malurus elegans</name>
    <name type="common">Red-winged fairywren</name>
    <dbReference type="NCBI Taxonomy" id="720584"/>
    <lineage>
        <taxon>Eukaryota</taxon>
        <taxon>Metazoa</taxon>
        <taxon>Chordata</taxon>
        <taxon>Craniata</taxon>
        <taxon>Vertebrata</taxon>
        <taxon>Euteleostomi</taxon>
        <taxon>Archelosauria</taxon>
        <taxon>Archosauria</taxon>
        <taxon>Dinosauria</taxon>
        <taxon>Saurischia</taxon>
        <taxon>Theropoda</taxon>
        <taxon>Coelurosauria</taxon>
        <taxon>Aves</taxon>
        <taxon>Neognathae</taxon>
        <taxon>Neoaves</taxon>
        <taxon>Telluraves</taxon>
        <taxon>Australaves</taxon>
        <taxon>Passeriformes</taxon>
        <taxon>Meliphagoidea</taxon>
        <taxon>Maluridae</taxon>
        <taxon>Malurus</taxon>
    </lineage>
</organism>
<dbReference type="GO" id="GO:0005524">
    <property type="term" value="F:ATP binding"/>
    <property type="evidence" value="ECO:0007669"/>
    <property type="project" value="UniProtKB-KW"/>
</dbReference>
<dbReference type="AlphaFoldDB" id="A0A7K6H6B2"/>
<dbReference type="SUPFAM" id="SSF52540">
    <property type="entry name" value="P-loop containing nucleoside triphosphate hydrolases"/>
    <property type="match status" value="1"/>
</dbReference>
<dbReference type="PIRSF" id="PIRSF007858">
    <property type="entry name" value="ORC4"/>
    <property type="match status" value="1"/>
</dbReference>
<dbReference type="GO" id="GO:0003688">
    <property type="term" value="F:DNA replication origin binding"/>
    <property type="evidence" value="ECO:0007669"/>
    <property type="project" value="TreeGrafter"/>
</dbReference>
<feature type="non-terminal residue" evidence="11">
    <location>
        <position position="441"/>
    </location>
</feature>
<dbReference type="InterPro" id="IPR032705">
    <property type="entry name" value="ORC4_C"/>
</dbReference>
<dbReference type="GO" id="GO:0006270">
    <property type="term" value="P:DNA replication initiation"/>
    <property type="evidence" value="ECO:0007669"/>
    <property type="project" value="TreeGrafter"/>
</dbReference>
<dbReference type="PANTHER" id="PTHR12087">
    <property type="entry name" value="ORIGIN RECOGNITION COMPLEX SUBUNIT 4"/>
    <property type="match status" value="1"/>
</dbReference>
<evidence type="ECO:0000313" key="11">
    <source>
        <dbReference type="EMBL" id="NWV70982.1"/>
    </source>
</evidence>
<comment type="subcellular location">
    <subcellularLocation>
        <location evidence="1">Nucleus</location>
    </subcellularLocation>
</comment>
<dbReference type="InterPro" id="IPR016527">
    <property type="entry name" value="ORC4"/>
</dbReference>
<sequence>MSKRKLKESSGESAECISQVQKIFRERFCHHCAAGKLFGMEQQYRHLLELLKRTTMQGESNSALIIGPRGSGKTVLLNHVLKDLREMKQARENLLEFFMQNPFLSGLLQTTDKVALKEITRQLQLENVVGDKVFGSFAENLAFLLEALRKGNRTSSCPVLFVLDEFDLFVHHKNQTLLYNLFDISQSAQTPVTVIGLTCRQDVLELLEKRVKSRFSHRQIYLMNSFDFKQYIKIFKEQLSLPSEFPDETFAQKWNNNVQHLSEDKTVQDVLQNLFHHTKDLRSLHLLLMLAVSAVTVHHPLLTAADLQEASKQHRTDSKANIVHGLSVLEICLIIAMKHLNDVYDGEPFNFQMVYNEFQKFIQRKAHSMYHFEKPVVMKAFEHLLQLELVQPLERPSVRAQREYLLMKLLLDSSQIMDALQVYPNCPTDVKQWAASSLSWL</sequence>
<comment type="similarity">
    <text evidence="2">Belongs to the ORC4 family.</text>
</comment>
<dbReference type="PANTHER" id="PTHR12087:SF0">
    <property type="entry name" value="ORIGIN RECOGNITION COMPLEX SUBUNIT 4"/>
    <property type="match status" value="1"/>
</dbReference>
<feature type="domain" description="Orc1-like AAA ATPase" evidence="9">
    <location>
        <begin position="36"/>
        <end position="195"/>
    </location>
</feature>
<dbReference type="GO" id="GO:0005737">
    <property type="term" value="C:cytoplasm"/>
    <property type="evidence" value="ECO:0007669"/>
    <property type="project" value="UniProtKB-ARBA"/>
</dbReference>
<proteinExistence type="inferred from homology"/>
<dbReference type="Pfam" id="PF13191">
    <property type="entry name" value="AAA_16"/>
    <property type="match status" value="1"/>
</dbReference>
<evidence type="ECO:0000256" key="8">
    <source>
        <dbReference type="ARBA" id="ARBA00023242"/>
    </source>
</evidence>
<evidence type="ECO:0000256" key="3">
    <source>
        <dbReference type="ARBA" id="ARBA00019083"/>
    </source>
</evidence>
<name>A0A7K6H6B2_9PASS</name>
<keyword evidence="6" id="KW-0067">ATP-binding</keyword>
<keyword evidence="12" id="KW-1185">Reference proteome</keyword>
<protein>
    <recommendedName>
        <fullName evidence="3">Origin recognition complex subunit 4</fullName>
    </recommendedName>
</protein>
<accession>A0A7K6H6B2</accession>
<evidence type="ECO:0000313" key="12">
    <source>
        <dbReference type="Proteomes" id="UP000564407"/>
    </source>
</evidence>
<evidence type="ECO:0000256" key="5">
    <source>
        <dbReference type="ARBA" id="ARBA00022741"/>
    </source>
</evidence>
<feature type="domain" description="Origin recognition complex subunit 4 C-terminal" evidence="10">
    <location>
        <begin position="233"/>
        <end position="420"/>
    </location>
</feature>
<evidence type="ECO:0000259" key="10">
    <source>
        <dbReference type="Pfam" id="PF14629"/>
    </source>
</evidence>
<dbReference type="Proteomes" id="UP000564407">
    <property type="component" value="Unassembled WGS sequence"/>
</dbReference>
<evidence type="ECO:0000256" key="2">
    <source>
        <dbReference type="ARBA" id="ARBA00005334"/>
    </source>
</evidence>
<gene>
    <name evidence="11" type="primary">Orc4</name>
    <name evidence="11" type="ORF">MALELE_R05743</name>
</gene>